<reference evidence="4 5" key="1">
    <citation type="submission" date="2022-02" db="EMBL/GenBank/DDBJ databases">
        <title>Paenibacillus sp. MBLB1776 Whole Genome Shotgun Sequencing.</title>
        <authorList>
            <person name="Hwang C.Y."/>
            <person name="Cho E.-S."/>
            <person name="Seo M.-J."/>
        </authorList>
    </citation>
    <scope>NUCLEOTIDE SEQUENCE [LARGE SCALE GENOMIC DNA]</scope>
    <source>
        <strain evidence="4 5">MBLB1776</strain>
    </source>
</reference>
<dbReference type="Pfam" id="PF00596">
    <property type="entry name" value="Aldolase_II"/>
    <property type="match status" value="1"/>
</dbReference>
<organism evidence="4 5">
    <name type="scientific">Paenibacillus aurantius</name>
    <dbReference type="NCBI Taxonomy" id="2918900"/>
    <lineage>
        <taxon>Bacteria</taxon>
        <taxon>Bacillati</taxon>
        <taxon>Bacillota</taxon>
        <taxon>Bacilli</taxon>
        <taxon>Bacillales</taxon>
        <taxon>Paenibacillaceae</taxon>
        <taxon>Paenibacillus</taxon>
    </lineage>
</organism>
<sequence length="689" mass="75440">MPANLWDKDKANAVEKGLGELVYRSNLLGTDRSVANWGGGNTSMKTVEKDFRGRDVEVMWVKGSGSDLGTMKAGNFTGLRLEDIRPLMERESMSDEEMVAYLAHCMIDSRHPRASIETLLHAFLPFKHVDHTHPDAIISLCCADNGRQLADEIYGDRYVWVPYVRPGFTLSKMIAEGVRNNPKAELVLMEKHGLVTWGETSAESYQKTLEIIGEAERFIEARVNPEKLFGGARYQSLTPEQRRSLFAAILPVIRGEAGKDSRTILTYDDSDDVLAFVNGENSPKLSQVGAACPDHLVHTKMTPLFVEWDPSTGDVQALIEGIRQGMEKFKASYTEYFERNRNVGDKMFEPAPRVILIPGLGMVNTGKSHAMSRVSGALYHRAIAVMRGATALGEFVSLSENESYNVEYWPLELYKLTLAPKEAEFSRQTVFVTGGAGGIGSVTCRTFAAQGAHVVIADLNLEGAQKTAAEINEQFGEGRAVAVKMDVTDEAQVEEAFREAALAYGGVDILVNNAGLATSSPFDETSLKEWNLNMNVLGTGYFLVAREAFKQMKAQATGGSMVFVGSKNSVYAGKNASAYSTAKAAEAHLARCIAAEGGEFGIRVNTVLPDAILQGSQIWNSSWRNERAAAYGIEPDQLEEYYRKRTTLLVNIYPQDIADGIVYFASSKASKTTGCMLTIDGGVPAAFTR</sequence>
<keyword evidence="5" id="KW-1185">Reference proteome</keyword>
<dbReference type="EMBL" id="CP130318">
    <property type="protein sequence ID" value="WNQ13385.1"/>
    <property type="molecule type" value="Genomic_DNA"/>
</dbReference>
<protein>
    <submittedName>
        <fullName evidence="4">Bifunctional aldolase/short-chain dehydrogenase</fullName>
    </submittedName>
</protein>
<dbReference type="Pfam" id="PF00106">
    <property type="entry name" value="adh_short"/>
    <property type="match status" value="1"/>
</dbReference>
<dbReference type="RefSeq" id="WP_315607165.1">
    <property type="nucleotide sequence ID" value="NZ_CP130318.1"/>
</dbReference>
<dbReference type="GO" id="GO:0008206">
    <property type="term" value="P:bile acid metabolic process"/>
    <property type="evidence" value="ECO:0007669"/>
    <property type="project" value="UniProtKB-ARBA"/>
</dbReference>
<proteinExistence type="inferred from homology"/>
<dbReference type="CDD" id="cd08943">
    <property type="entry name" value="R1PA_ADH_SDR_c"/>
    <property type="match status" value="1"/>
</dbReference>
<accession>A0AA96LJR4</accession>
<dbReference type="PRINTS" id="PR00081">
    <property type="entry name" value="GDHRDH"/>
</dbReference>
<name>A0AA96LJR4_9BACL</name>
<dbReference type="AlphaFoldDB" id="A0AA96LJR4"/>
<gene>
    <name evidence="4" type="ORF">MJA45_10295</name>
</gene>
<evidence type="ECO:0000313" key="5">
    <source>
        <dbReference type="Proteomes" id="UP001305702"/>
    </source>
</evidence>
<evidence type="ECO:0000259" key="3">
    <source>
        <dbReference type="SMART" id="SM01007"/>
    </source>
</evidence>
<dbReference type="GO" id="GO:0016491">
    <property type="term" value="F:oxidoreductase activity"/>
    <property type="evidence" value="ECO:0007669"/>
    <property type="project" value="UniProtKB-KW"/>
</dbReference>
<dbReference type="PANTHER" id="PTHR43669:SF8">
    <property type="entry name" value="SHORT-CHAIN TYPE DEHYDROGENASE_REDUCTASE-RELATED"/>
    <property type="match status" value="1"/>
</dbReference>
<dbReference type="Proteomes" id="UP001305702">
    <property type="component" value="Chromosome"/>
</dbReference>
<dbReference type="NCBIfam" id="NF006189">
    <property type="entry name" value="PRK08324.1-3"/>
    <property type="match status" value="1"/>
</dbReference>
<dbReference type="KEGG" id="paun:MJA45_10295"/>
<evidence type="ECO:0000256" key="1">
    <source>
        <dbReference type="ARBA" id="ARBA00006484"/>
    </source>
</evidence>
<dbReference type="Gene3D" id="3.40.225.10">
    <property type="entry name" value="Class II aldolase/adducin N-terminal domain"/>
    <property type="match status" value="1"/>
</dbReference>
<dbReference type="InterPro" id="IPR013454">
    <property type="entry name" value="Bifunc_RhaD/ADH"/>
</dbReference>
<comment type="similarity">
    <text evidence="1">Belongs to the short-chain dehydrogenases/reductases (SDR) family.</text>
</comment>
<evidence type="ECO:0000313" key="4">
    <source>
        <dbReference type="EMBL" id="WNQ13385.1"/>
    </source>
</evidence>
<dbReference type="SMART" id="SM01007">
    <property type="entry name" value="Aldolase_II"/>
    <property type="match status" value="1"/>
</dbReference>
<dbReference type="FunFam" id="3.40.50.720:FF:000084">
    <property type="entry name" value="Short-chain dehydrogenase reductase"/>
    <property type="match status" value="1"/>
</dbReference>
<dbReference type="InterPro" id="IPR002347">
    <property type="entry name" value="SDR_fam"/>
</dbReference>
<evidence type="ECO:0000256" key="2">
    <source>
        <dbReference type="ARBA" id="ARBA00023002"/>
    </source>
</evidence>
<feature type="domain" description="Class II aldolase/adducin N-terminal" evidence="3">
    <location>
        <begin position="20"/>
        <end position="219"/>
    </location>
</feature>
<keyword evidence="2" id="KW-0560">Oxidoreductase</keyword>
<dbReference type="NCBIfam" id="NF006190">
    <property type="entry name" value="PRK08324.1-4"/>
    <property type="match status" value="1"/>
</dbReference>
<dbReference type="InterPro" id="IPR036291">
    <property type="entry name" value="NAD(P)-bd_dom_sf"/>
</dbReference>
<dbReference type="SUPFAM" id="SSF51735">
    <property type="entry name" value="NAD(P)-binding Rossmann-fold domains"/>
    <property type="match status" value="1"/>
</dbReference>
<dbReference type="InterPro" id="IPR001303">
    <property type="entry name" value="Aldolase_II/adducin_N"/>
</dbReference>
<dbReference type="NCBIfam" id="TIGR02632">
    <property type="entry name" value="RhaD_aldol-ADH"/>
    <property type="match status" value="1"/>
</dbReference>
<dbReference type="Gene3D" id="3.40.50.720">
    <property type="entry name" value="NAD(P)-binding Rossmann-like Domain"/>
    <property type="match status" value="1"/>
</dbReference>
<dbReference type="SUPFAM" id="SSF53639">
    <property type="entry name" value="AraD/HMP-PK domain-like"/>
    <property type="match status" value="1"/>
</dbReference>
<dbReference type="PANTHER" id="PTHR43669">
    <property type="entry name" value="5-KETO-D-GLUCONATE 5-REDUCTASE"/>
    <property type="match status" value="1"/>
</dbReference>
<dbReference type="InterPro" id="IPR036409">
    <property type="entry name" value="Aldolase_II/adducin_N_sf"/>
</dbReference>